<accession>A0A927H9J6</accession>
<name>A0A927H9J6_9BACI</name>
<dbReference type="InterPro" id="IPR040449">
    <property type="entry name" value="Peptidase_S66_N"/>
</dbReference>
<dbReference type="CDD" id="cd07025">
    <property type="entry name" value="Peptidase_S66"/>
    <property type="match status" value="1"/>
</dbReference>
<comment type="caution">
    <text evidence="9">The sequence shown here is derived from an EMBL/GenBank/DDBJ whole genome shotgun (WGS) entry which is preliminary data.</text>
</comment>
<evidence type="ECO:0000313" key="10">
    <source>
        <dbReference type="Proteomes" id="UP000602076"/>
    </source>
</evidence>
<evidence type="ECO:0000256" key="2">
    <source>
        <dbReference type="ARBA" id="ARBA00022645"/>
    </source>
</evidence>
<evidence type="ECO:0000313" key="9">
    <source>
        <dbReference type="EMBL" id="MBD3106959.1"/>
    </source>
</evidence>
<dbReference type="PANTHER" id="PTHR30237:SF2">
    <property type="entry name" value="MUREIN TETRAPEPTIDE CARBOXYPEPTIDASE"/>
    <property type="match status" value="1"/>
</dbReference>
<dbReference type="RefSeq" id="WP_190996495.1">
    <property type="nucleotide sequence ID" value="NZ_JACXSI010000001.1"/>
</dbReference>
<evidence type="ECO:0000256" key="3">
    <source>
        <dbReference type="ARBA" id="ARBA00022670"/>
    </source>
</evidence>
<dbReference type="AlphaFoldDB" id="A0A927H9J6"/>
<sequence>MLTKPERLQKGDCVGVIAPGSPTNRENLEKGIAFLESLGLRVKIGRNIYHRYGYLAGADEERLTDLNEMFADPVVKAIFCSNGGYGTARIAADLDYDLIRRNPKIFWGYSDITFLHTSIRQKSGLVTFHGPMLSSDVGKDTWSDVSASSFRQLFNNENVVYDEHIAPIEAPVVGRASGEFVGGNLCLLVTTLGTPYEIETKDKILFIEDIHEEPRSVDRMLNQLWLAGKLQHIAGLAVGDFNDCEPEEGKPTLSLDEVLSYYIKRINRPTLTGLKIGHCQPHIAVPLGTRAVLNANQKQLHIESGIS</sequence>
<dbReference type="GO" id="GO:0006508">
    <property type="term" value="P:proteolysis"/>
    <property type="evidence" value="ECO:0007669"/>
    <property type="project" value="UniProtKB-KW"/>
</dbReference>
<dbReference type="InterPro" id="IPR027478">
    <property type="entry name" value="LdcA_N"/>
</dbReference>
<protein>
    <submittedName>
        <fullName evidence="9">LD-carboxypeptidase</fullName>
    </submittedName>
</protein>
<dbReference type="Gene3D" id="3.50.30.60">
    <property type="entry name" value="LD-carboxypeptidase A C-terminal domain-like"/>
    <property type="match status" value="1"/>
</dbReference>
<dbReference type="GO" id="GO:0004180">
    <property type="term" value="F:carboxypeptidase activity"/>
    <property type="evidence" value="ECO:0007669"/>
    <property type="project" value="UniProtKB-KW"/>
</dbReference>
<dbReference type="PANTHER" id="PTHR30237">
    <property type="entry name" value="MURAMOYLTETRAPEPTIDE CARBOXYPEPTIDASE"/>
    <property type="match status" value="1"/>
</dbReference>
<proteinExistence type="inferred from homology"/>
<dbReference type="Pfam" id="PF17676">
    <property type="entry name" value="Peptidase_S66C"/>
    <property type="match status" value="1"/>
</dbReference>
<keyword evidence="10" id="KW-1185">Reference proteome</keyword>
<evidence type="ECO:0000256" key="6">
    <source>
        <dbReference type="PIRSR" id="PIRSR028757-1"/>
    </source>
</evidence>
<keyword evidence="2" id="KW-0121">Carboxypeptidase</keyword>
<dbReference type="InterPro" id="IPR029062">
    <property type="entry name" value="Class_I_gatase-like"/>
</dbReference>
<evidence type="ECO:0000259" key="7">
    <source>
        <dbReference type="Pfam" id="PF02016"/>
    </source>
</evidence>
<dbReference type="InterPro" id="IPR027461">
    <property type="entry name" value="Carboxypeptidase_A_C_sf"/>
</dbReference>
<reference evidence="9" key="1">
    <citation type="submission" date="2020-09" db="EMBL/GenBank/DDBJ databases">
        <title>Bacillus faecalis sp. nov., a moderately halophilic bacterium isolated from cow faeces.</title>
        <authorList>
            <person name="Jiang L."/>
            <person name="Lee J."/>
        </authorList>
    </citation>
    <scope>NUCLEOTIDE SEQUENCE</scope>
    <source>
        <strain evidence="9">AGMB 02131</strain>
    </source>
</reference>
<keyword evidence="3" id="KW-0645">Protease</keyword>
<dbReference type="PIRSF" id="PIRSF028757">
    <property type="entry name" value="LD-carboxypeptidase"/>
    <property type="match status" value="1"/>
</dbReference>
<dbReference type="EMBL" id="JACXSI010000001">
    <property type="protein sequence ID" value="MBD3106959.1"/>
    <property type="molecule type" value="Genomic_DNA"/>
</dbReference>
<evidence type="ECO:0000256" key="5">
    <source>
        <dbReference type="ARBA" id="ARBA00022825"/>
    </source>
</evidence>
<feature type="domain" description="LD-carboxypeptidase C-terminal" evidence="8">
    <location>
        <begin position="177"/>
        <end position="293"/>
    </location>
</feature>
<feature type="active site" description="Charge relay system" evidence="6">
    <location>
        <position position="278"/>
    </location>
</feature>
<dbReference type="SUPFAM" id="SSF52317">
    <property type="entry name" value="Class I glutamine amidotransferase-like"/>
    <property type="match status" value="1"/>
</dbReference>
<evidence type="ECO:0000259" key="8">
    <source>
        <dbReference type="Pfam" id="PF17676"/>
    </source>
</evidence>
<gene>
    <name evidence="9" type="ORF">IEO70_01020</name>
</gene>
<keyword evidence="4" id="KW-0378">Hydrolase</keyword>
<dbReference type="GO" id="GO:0008236">
    <property type="term" value="F:serine-type peptidase activity"/>
    <property type="evidence" value="ECO:0007669"/>
    <property type="project" value="UniProtKB-KW"/>
</dbReference>
<dbReference type="InterPro" id="IPR040921">
    <property type="entry name" value="Peptidase_S66C"/>
</dbReference>
<dbReference type="Proteomes" id="UP000602076">
    <property type="component" value="Unassembled WGS sequence"/>
</dbReference>
<dbReference type="Gene3D" id="3.40.50.10740">
    <property type="entry name" value="Class I glutamine amidotransferase-like"/>
    <property type="match status" value="1"/>
</dbReference>
<keyword evidence="5" id="KW-0720">Serine protease</keyword>
<evidence type="ECO:0000256" key="1">
    <source>
        <dbReference type="ARBA" id="ARBA00010233"/>
    </source>
</evidence>
<dbReference type="SUPFAM" id="SSF141986">
    <property type="entry name" value="LD-carboxypeptidase A C-terminal domain-like"/>
    <property type="match status" value="1"/>
</dbReference>
<evidence type="ECO:0000256" key="4">
    <source>
        <dbReference type="ARBA" id="ARBA00022801"/>
    </source>
</evidence>
<feature type="active site" description="Charge relay system" evidence="6">
    <location>
        <position position="208"/>
    </location>
</feature>
<dbReference type="Pfam" id="PF02016">
    <property type="entry name" value="Peptidase_S66"/>
    <property type="match status" value="1"/>
</dbReference>
<feature type="active site" description="Nucleophile" evidence="6">
    <location>
        <position position="110"/>
    </location>
</feature>
<comment type="similarity">
    <text evidence="1">Belongs to the peptidase S66 family.</text>
</comment>
<organism evidence="9 10">
    <name type="scientific">Peribacillus faecalis</name>
    <dbReference type="NCBI Taxonomy" id="2772559"/>
    <lineage>
        <taxon>Bacteria</taxon>
        <taxon>Bacillati</taxon>
        <taxon>Bacillota</taxon>
        <taxon>Bacilli</taxon>
        <taxon>Bacillales</taxon>
        <taxon>Bacillaceae</taxon>
        <taxon>Peribacillus</taxon>
    </lineage>
</organism>
<dbReference type="InterPro" id="IPR003507">
    <property type="entry name" value="S66_fam"/>
</dbReference>
<feature type="domain" description="LD-carboxypeptidase N-terminal" evidence="7">
    <location>
        <begin position="14"/>
        <end position="130"/>
    </location>
</feature>